<sequence>MAAVGLTGVLASCGGVTVTADFGFAPGSQYAPSLKLNELSYSTNYQAKTAFTDQNGNTVRAGEYLICDNANTTMLVDLKWTGGLNKLYLQFKGLSTGATQTVPFYAFNGSDTSGAGQAKFTFGPNTAPLSLSSKLVSQAIVVNPVIVNVKGNTYVRVQGIDQSGYNSNILESVTAIPVVNCQ</sequence>
<dbReference type="EMBL" id="BMOL01000009">
    <property type="protein sequence ID" value="GGL83060.1"/>
    <property type="molecule type" value="Genomic_DNA"/>
</dbReference>
<proteinExistence type="predicted"/>
<dbReference type="Proteomes" id="UP000639973">
    <property type="component" value="Unassembled WGS sequence"/>
</dbReference>
<gene>
    <name evidence="1" type="ORF">GCM10010840_21040</name>
</gene>
<evidence type="ECO:0000313" key="1">
    <source>
        <dbReference type="EMBL" id="GGL83060.1"/>
    </source>
</evidence>
<name>A0ABQ2GAE5_9DEIO</name>
<keyword evidence="2" id="KW-1185">Reference proteome</keyword>
<evidence type="ECO:0000313" key="2">
    <source>
        <dbReference type="Proteomes" id="UP000639973"/>
    </source>
</evidence>
<protein>
    <recommendedName>
        <fullName evidence="3">Lipoprotein</fullName>
    </recommendedName>
</protein>
<reference evidence="2" key="1">
    <citation type="journal article" date="2019" name="Int. J. Syst. Evol. Microbiol.">
        <title>The Global Catalogue of Microorganisms (GCM) 10K type strain sequencing project: providing services to taxonomists for standard genome sequencing and annotation.</title>
        <authorList>
            <consortium name="The Broad Institute Genomics Platform"/>
            <consortium name="The Broad Institute Genome Sequencing Center for Infectious Disease"/>
            <person name="Wu L."/>
            <person name="Ma J."/>
        </authorList>
    </citation>
    <scope>NUCLEOTIDE SEQUENCE [LARGE SCALE GENOMIC DNA]</scope>
    <source>
        <strain evidence="2">JCM 15442</strain>
    </source>
</reference>
<organism evidence="1 2">
    <name type="scientific">Deinococcus aerolatus</name>
    <dbReference type="NCBI Taxonomy" id="522487"/>
    <lineage>
        <taxon>Bacteria</taxon>
        <taxon>Thermotogati</taxon>
        <taxon>Deinococcota</taxon>
        <taxon>Deinococci</taxon>
        <taxon>Deinococcales</taxon>
        <taxon>Deinococcaceae</taxon>
        <taxon>Deinococcus</taxon>
    </lineage>
</organism>
<comment type="caution">
    <text evidence="1">The sequence shown here is derived from an EMBL/GenBank/DDBJ whole genome shotgun (WGS) entry which is preliminary data.</text>
</comment>
<evidence type="ECO:0008006" key="3">
    <source>
        <dbReference type="Google" id="ProtNLM"/>
    </source>
</evidence>
<accession>A0ABQ2GAE5</accession>